<evidence type="ECO:0000256" key="2">
    <source>
        <dbReference type="ARBA" id="ARBA00022448"/>
    </source>
</evidence>
<evidence type="ECO:0000256" key="6">
    <source>
        <dbReference type="ARBA" id="ARBA00023136"/>
    </source>
</evidence>
<keyword evidence="4 8" id="KW-0812">Transmembrane</keyword>
<dbReference type="Pfam" id="PF07715">
    <property type="entry name" value="Plug"/>
    <property type="match status" value="1"/>
</dbReference>
<keyword evidence="11" id="KW-1185">Reference proteome</keyword>
<evidence type="ECO:0000256" key="8">
    <source>
        <dbReference type="PROSITE-ProRule" id="PRU01360"/>
    </source>
</evidence>
<dbReference type="EMBL" id="JACHGF010000013">
    <property type="protein sequence ID" value="MBB5287002.1"/>
    <property type="molecule type" value="Genomic_DNA"/>
</dbReference>
<name>A0A840TZF0_9BACT</name>
<dbReference type="PANTHER" id="PTHR30069">
    <property type="entry name" value="TONB-DEPENDENT OUTER MEMBRANE RECEPTOR"/>
    <property type="match status" value="1"/>
</dbReference>
<organism evidence="10 11">
    <name type="scientific">Rhabdobacter roseus</name>
    <dbReference type="NCBI Taxonomy" id="1655419"/>
    <lineage>
        <taxon>Bacteria</taxon>
        <taxon>Pseudomonadati</taxon>
        <taxon>Bacteroidota</taxon>
        <taxon>Cytophagia</taxon>
        <taxon>Cytophagales</taxon>
        <taxon>Cytophagaceae</taxon>
        <taxon>Rhabdobacter</taxon>
    </lineage>
</organism>
<feature type="domain" description="TonB-dependent receptor plug" evidence="9">
    <location>
        <begin position="131"/>
        <end position="209"/>
    </location>
</feature>
<proteinExistence type="inferred from homology"/>
<dbReference type="SUPFAM" id="SSF56935">
    <property type="entry name" value="Porins"/>
    <property type="match status" value="1"/>
</dbReference>
<dbReference type="InterPro" id="IPR008969">
    <property type="entry name" value="CarboxyPept-like_regulatory"/>
</dbReference>
<dbReference type="InterPro" id="IPR036942">
    <property type="entry name" value="Beta-barrel_TonB_sf"/>
</dbReference>
<evidence type="ECO:0000256" key="7">
    <source>
        <dbReference type="ARBA" id="ARBA00023237"/>
    </source>
</evidence>
<dbReference type="PANTHER" id="PTHR30069:SF29">
    <property type="entry name" value="HEMOGLOBIN AND HEMOGLOBIN-HAPTOGLOBIN-BINDING PROTEIN 1-RELATED"/>
    <property type="match status" value="1"/>
</dbReference>
<evidence type="ECO:0000256" key="4">
    <source>
        <dbReference type="ARBA" id="ARBA00022692"/>
    </source>
</evidence>
<keyword evidence="7 8" id="KW-0998">Cell outer membrane</keyword>
<keyword evidence="3 8" id="KW-1134">Transmembrane beta strand</keyword>
<dbReference type="Gene3D" id="2.60.40.1120">
    <property type="entry name" value="Carboxypeptidase-like, regulatory domain"/>
    <property type="match status" value="1"/>
</dbReference>
<sequence length="751" mass="83474">MCFALSVSAQNVTVSGYIRDAASGESLIGATVYNTNHKSGTVSNNYGFYSLTLPAADTLGLVFSMLGYEPKVKKVATAGNLSLTVNLSESARQLAEVTVSTTRNDDNVSAPQMGVIDVPIKQIKTLPAVLGERDVLKIIQLLPGVQSGQEGTTGFFVRGGNTDQNLVQLDEATVYNPNHLFGLFSTFNTNALKNVTLIKGGFPAQYGGRLSSILDITMKDGNNRKTAVTGGIGLLTSNITVEGAIKKEKSSYIVSARRSYADLIAKPFLGSTSYYFYDLNAKFNFWLGQRDRLFLSGFTGKDKAAYTGANSLNYGIDFGNSTATVRWNHQFSSKLFANTSLIYNSYHLSLSTIQNKYFAQIYSGIQDLNAKVDVEYYAGSRHKLSGGANYTDNTFFPATSSAKIPKSGVVKSVKPDSIVRQYSNILAFYASDEIKVSDRLSLNAGLRIPIFTRLGKRYTFLEPRLNVKYGLDATTSLKAAYTEMNQFIHLVPSSTASLPTDIWISSSPKVRPQNSRQVALGVFKNFKENAYETSVEVYYKTMHNQVLFREGTQPLLTNDIETTLVFGKGNSYGVEFFVRKNEGKLTGWVSYTLSKTTQQFDSLNFGNPFPFRYDKRHNLSVAGSYELNPKWTFSATFVFTSGGAFTLPVGRIPVFQDGSLYDGIYSDYTARNNYRLRPYNRLDVSAILHQPQRHLFQKRYDAEWIFGIYNVYSRRNPYFVYLATDPITKQPAAKQVSLLPIIPSVSYNFKF</sequence>
<evidence type="ECO:0000313" key="10">
    <source>
        <dbReference type="EMBL" id="MBB5287002.1"/>
    </source>
</evidence>
<gene>
    <name evidence="10" type="ORF">HNQ92_005164</name>
</gene>
<comment type="similarity">
    <text evidence="8">Belongs to the TonB-dependent receptor family.</text>
</comment>
<dbReference type="SUPFAM" id="SSF49464">
    <property type="entry name" value="Carboxypeptidase regulatory domain-like"/>
    <property type="match status" value="1"/>
</dbReference>
<dbReference type="GO" id="GO:0015344">
    <property type="term" value="F:siderophore uptake transmembrane transporter activity"/>
    <property type="evidence" value="ECO:0007669"/>
    <property type="project" value="TreeGrafter"/>
</dbReference>
<dbReference type="InterPro" id="IPR012910">
    <property type="entry name" value="Plug_dom"/>
</dbReference>
<dbReference type="Pfam" id="PF13715">
    <property type="entry name" value="CarbopepD_reg_2"/>
    <property type="match status" value="1"/>
</dbReference>
<protein>
    <recommendedName>
        <fullName evidence="9">TonB-dependent receptor plug domain-containing protein</fullName>
    </recommendedName>
</protein>
<evidence type="ECO:0000259" key="9">
    <source>
        <dbReference type="Pfam" id="PF07715"/>
    </source>
</evidence>
<keyword evidence="5" id="KW-0732">Signal</keyword>
<keyword evidence="6 8" id="KW-0472">Membrane</keyword>
<dbReference type="Gene3D" id="2.170.130.10">
    <property type="entry name" value="TonB-dependent receptor, plug domain"/>
    <property type="match status" value="1"/>
</dbReference>
<dbReference type="PROSITE" id="PS52016">
    <property type="entry name" value="TONB_DEPENDENT_REC_3"/>
    <property type="match status" value="1"/>
</dbReference>
<comment type="caution">
    <text evidence="10">The sequence shown here is derived from an EMBL/GenBank/DDBJ whole genome shotgun (WGS) entry which is preliminary data.</text>
</comment>
<comment type="subcellular location">
    <subcellularLocation>
        <location evidence="1 8">Cell outer membrane</location>
        <topology evidence="1 8">Multi-pass membrane protein</topology>
    </subcellularLocation>
</comment>
<dbReference type="InterPro" id="IPR037066">
    <property type="entry name" value="Plug_dom_sf"/>
</dbReference>
<dbReference type="Gene3D" id="2.40.170.20">
    <property type="entry name" value="TonB-dependent receptor, beta-barrel domain"/>
    <property type="match status" value="1"/>
</dbReference>
<dbReference type="GO" id="GO:0009279">
    <property type="term" value="C:cell outer membrane"/>
    <property type="evidence" value="ECO:0007669"/>
    <property type="project" value="UniProtKB-SubCell"/>
</dbReference>
<accession>A0A840TZF0</accession>
<dbReference type="AlphaFoldDB" id="A0A840TZF0"/>
<evidence type="ECO:0000256" key="3">
    <source>
        <dbReference type="ARBA" id="ARBA00022452"/>
    </source>
</evidence>
<reference evidence="10 11" key="1">
    <citation type="submission" date="2020-08" db="EMBL/GenBank/DDBJ databases">
        <title>Genomic Encyclopedia of Type Strains, Phase IV (KMG-IV): sequencing the most valuable type-strain genomes for metagenomic binning, comparative biology and taxonomic classification.</title>
        <authorList>
            <person name="Goeker M."/>
        </authorList>
    </citation>
    <scope>NUCLEOTIDE SEQUENCE [LARGE SCALE GENOMIC DNA]</scope>
    <source>
        <strain evidence="10 11">DSM 105074</strain>
    </source>
</reference>
<dbReference type="Proteomes" id="UP000557307">
    <property type="component" value="Unassembled WGS sequence"/>
</dbReference>
<dbReference type="RefSeq" id="WP_184178672.1">
    <property type="nucleotide sequence ID" value="NZ_JACHGF010000013.1"/>
</dbReference>
<keyword evidence="2 8" id="KW-0813">Transport</keyword>
<evidence type="ECO:0000256" key="1">
    <source>
        <dbReference type="ARBA" id="ARBA00004571"/>
    </source>
</evidence>
<evidence type="ECO:0000256" key="5">
    <source>
        <dbReference type="ARBA" id="ARBA00022729"/>
    </source>
</evidence>
<evidence type="ECO:0000313" key="11">
    <source>
        <dbReference type="Proteomes" id="UP000557307"/>
    </source>
</evidence>
<dbReference type="GO" id="GO:0044718">
    <property type="term" value="P:siderophore transmembrane transport"/>
    <property type="evidence" value="ECO:0007669"/>
    <property type="project" value="TreeGrafter"/>
</dbReference>
<dbReference type="InterPro" id="IPR039426">
    <property type="entry name" value="TonB-dep_rcpt-like"/>
</dbReference>